<evidence type="ECO:0000313" key="2">
    <source>
        <dbReference type="EMBL" id="RDB70706.1"/>
    </source>
</evidence>
<feature type="region of interest" description="Disordered" evidence="1">
    <location>
        <begin position="90"/>
        <end position="109"/>
    </location>
</feature>
<comment type="caution">
    <text evidence="3">The sequence shown here is derived from an EMBL/GenBank/DDBJ whole genome shotgun (WGS) entry which is preliminary data.</text>
</comment>
<sequence>MVQGIAGRRKRYVEVEATFLEDGRILPRAVVWRDGRRFPVRAILGMRRCSSLKVGGAGVRYDVVVGHAHTFLFHEDPRWFVEEIVPERLDAPGAPDASGAFRDDGAGAW</sequence>
<protein>
    <submittedName>
        <fullName evidence="3">Outer dense fiber protein 1</fullName>
    </submittedName>
</protein>
<gene>
    <name evidence="2" type="ORF">C1876_03060</name>
    <name evidence="3" type="ORF">DMP09_15885</name>
</gene>
<dbReference type="OrthoDB" id="1683857at2"/>
<dbReference type="EMBL" id="QICC01000107">
    <property type="protein sequence ID" value="RNM40095.1"/>
    <property type="molecule type" value="Genomic_DNA"/>
</dbReference>
<name>A0A3N0ISY4_9ACTN</name>
<organism evidence="3 5">
    <name type="scientific">Eggerthella sinensis</name>
    <dbReference type="NCBI Taxonomy" id="242230"/>
    <lineage>
        <taxon>Bacteria</taxon>
        <taxon>Bacillati</taxon>
        <taxon>Actinomycetota</taxon>
        <taxon>Coriobacteriia</taxon>
        <taxon>Eggerthellales</taxon>
        <taxon>Eggerthellaceae</taxon>
        <taxon>Eggerthella</taxon>
    </lineage>
</organism>
<accession>A0A3N0ISY4</accession>
<evidence type="ECO:0000256" key="1">
    <source>
        <dbReference type="SAM" id="MobiDB-lite"/>
    </source>
</evidence>
<dbReference type="RefSeq" id="WP_114545256.1">
    <property type="nucleotide sequence ID" value="NZ_CATYHD010000153.1"/>
</dbReference>
<reference evidence="2 4" key="1">
    <citation type="journal article" date="2018" name="Elife">
        <title>Discovery and characterization of a prevalent human gut bacterial enzyme sufficient for the inactivation of a family of plant toxins.</title>
        <authorList>
            <person name="Koppel N."/>
            <person name="Bisanz J.E."/>
            <person name="Pandelia M.E."/>
            <person name="Turnbaugh P.J."/>
            <person name="Balskus E.P."/>
        </authorList>
    </citation>
    <scope>NUCLEOTIDE SEQUENCE [LARGE SCALE GENOMIC DNA]</scope>
    <source>
        <strain evidence="2 4">DSM 16107</strain>
    </source>
</reference>
<evidence type="ECO:0000313" key="5">
    <source>
        <dbReference type="Proteomes" id="UP000270112"/>
    </source>
</evidence>
<keyword evidence="4" id="KW-1185">Reference proteome</keyword>
<evidence type="ECO:0000313" key="4">
    <source>
        <dbReference type="Proteomes" id="UP000253817"/>
    </source>
</evidence>
<evidence type="ECO:0000313" key="3">
    <source>
        <dbReference type="EMBL" id="RNM40095.1"/>
    </source>
</evidence>
<proteinExistence type="predicted"/>
<dbReference type="Proteomes" id="UP000253817">
    <property type="component" value="Unassembled WGS sequence"/>
</dbReference>
<dbReference type="Proteomes" id="UP000270112">
    <property type="component" value="Unassembled WGS sequence"/>
</dbReference>
<dbReference type="EMBL" id="PPTT01000004">
    <property type="protein sequence ID" value="RDB70706.1"/>
    <property type="molecule type" value="Genomic_DNA"/>
</dbReference>
<dbReference type="AlphaFoldDB" id="A0A3N0ISY4"/>
<reference evidence="3" key="3">
    <citation type="journal article" date="2019" name="Microbiol. Resour. Announc.">
        <title>Draft Genome Sequences of Type Strains of Gordonibacter faecihominis, Paraeggerthella hongkongensis, Parvibacter caecicola,Slackia equolifaciens, Slackia faecicanis, and Slackia isoflavoniconvertens.</title>
        <authorList>
            <person name="Danylec N."/>
            <person name="Stoll D.A."/>
            <person name="Dotsch A."/>
            <person name="Huch M."/>
        </authorList>
    </citation>
    <scope>NUCLEOTIDE SEQUENCE</scope>
    <source>
        <strain evidence="3">DSM 16107</strain>
    </source>
</reference>
<reference evidence="5" key="2">
    <citation type="submission" date="2018-05" db="EMBL/GenBank/DDBJ databases">
        <title>Genome Sequencing of selected type strains of the family Eggerthellaceae.</title>
        <authorList>
            <person name="Danylec N."/>
            <person name="Stoll D.A."/>
            <person name="Doetsch A."/>
            <person name="Huch M."/>
        </authorList>
    </citation>
    <scope>NUCLEOTIDE SEQUENCE [LARGE SCALE GENOMIC DNA]</scope>
    <source>
        <strain evidence="5">DSM 16107</strain>
    </source>
</reference>